<dbReference type="Pfam" id="PF00271">
    <property type="entry name" value="Helicase_C"/>
    <property type="match status" value="1"/>
</dbReference>
<evidence type="ECO:0000256" key="1">
    <source>
        <dbReference type="ARBA" id="ARBA00022741"/>
    </source>
</evidence>
<keyword evidence="7" id="KW-1185">Reference proteome</keyword>
<dbReference type="GO" id="GO:0003724">
    <property type="term" value="F:RNA helicase activity"/>
    <property type="evidence" value="ECO:0007669"/>
    <property type="project" value="TreeGrafter"/>
</dbReference>
<dbReference type="InterPro" id="IPR001650">
    <property type="entry name" value="Helicase_C-like"/>
</dbReference>
<reference evidence="6" key="1">
    <citation type="submission" date="2025-08" db="UniProtKB">
        <authorList>
            <consortium name="Ensembl"/>
        </authorList>
    </citation>
    <scope>IDENTIFICATION</scope>
</reference>
<dbReference type="Ensembl" id="ENSJJAT00000024798.1">
    <property type="protein sequence ID" value="ENSJJAP00000018269.1"/>
    <property type="gene ID" value="ENSJJAG00000019589.1"/>
</dbReference>
<reference evidence="6" key="2">
    <citation type="submission" date="2025-09" db="UniProtKB">
        <authorList>
            <consortium name="Ensembl"/>
        </authorList>
    </citation>
    <scope>IDENTIFICATION</scope>
</reference>
<evidence type="ECO:0000256" key="3">
    <source>
        <dbReference type="ARBA" id="ARBA00022806"/>
    </source>
</evidence>
<evidence type="ECO:0000313" key="7">
    <source>
        <dbReference type="Proteomes" id="UP000694385"/>
    </source>
</evidence>
<accession>A0A8C5L5Y1</accession>
<keyword evidence="4" id="KW-0067">ATP-binding</keyword>
<dbReference type="GO" id="GO:0005829">
    <property type="term" value="C:cytosol"/>
    <property type="evidence" value="ECO:0007669"/>
    <property type="project" value="TreeGrafter"/>
</dbReference>
<dbReference type="SMART" id="SM00490">
    <property type="entry name" value="HELICc"/>
    <property type="match status" value="1"/>
</dbReference>
<dbReference type="GeneTree" id="ENSGT00550000075141"/>
<dbReference type="AlphaFoldDB" id="A0A8C5L5Y1"/>
<dbReference type="Gene3D" id="3.40.50.300">
    <property type="entry name" value="P-loop containing nucleotide triphosphate hydrolases"/>
    <property type="match status" value="1"/>
</dbReference>
<evidence type="ECO:0000256" key="2">
    <source>
        <dbReference type="ARBA" id="ARBA00022801"/>
    </source>
</evidence>
<dbReference type="SUPFAM" id="SSF52540">
    <property type="entry name" value="P-loop containing nucleoside triphosphate hydrolases"/>
    <property type="match status" value="1"/>
</dbReference>
<evidence type="ECO:0000256" key="4">
    <source>
        <dbReference type="ARBA" id="ARBA00022840"/>
    </source>
</evidence>
<dbReference type="InterPro" id="IPR027417">
    <property type="entry name" value="P-loop_NTPase"/>
</dbReference>
<dbReference type="OMA" id="THFFTIR"/>
<keyword evidence="3" id="KW-0347">Helicase</keyword>
<keyword evidence="1" id="KW-0547">Nucleotide-binding</keyword>
<evidence type="ECO:0000259" key="5">
    <source>
        <dbReference type="PROSITE" id="PS51194"/>
    </source>
</evidence>
<dbReference type="GO" id="GO:0005524">
    <property type="term" value="F:ATP binding"/>
    <property type="evidence" value="ECO:0007669"/>
    <property type="project" value="UniProtKB-KW"/>
</dbReference>
<protein>
    <recommendedName>
        <fullName evidence="5">Helicase C-terminal domain-containing protein</fullName>
    </recommendedName>
</protein>
<dbReference type="PANTHER" id="PTHR47959">
    <property type="entry name" value="ATP-DEPENDENT RNA HELICASE RHLE-RELATED"/>
    <property type="match status" value="1"/>
</dbReference>
<dbReference type="GO" id="GO:0016787">
    <property type="term" value="F:hydrolase activity"/>
    <property type="evidence" value="ECO:0007669"/>
    <property type="project" value="UniProtKB-KW"/>
</dbReference>
<organism evidence="6 7">
    <name type="scientific">Jaculus jaculus</name>
    <name type="common">Lesser Egyptian jerboa</name>
    <dbReference type="NCBI Taxonomy" id="51337"/>
    <lineage>
        <taxon>Eukaryota</taxon>
        <taxon>Metazoa</taxon>
        <taxon>Chordata</taxon>
        <taxon>Craniata</taxon>
        <taxon>Vertebrata</taxon>
        <taxon>Euteleostomi</taxon>
        <taxon>Mammalia</taxon>
        <taxon>Eutheria</taxon>
        <taxon>Euarchontoglires</taxon>
        <taxon>Glires</taxon>
        <taxon>Rodentia</taxon>
        <taxon>Myomorpha</taxon>
        <taxon>Dipodoidea</taxon>
        <taxon>Dipodidae</taxon>
        <taxon>Dipodinae</taxon>
        <taxon>Jaculus</taxon>
    </lineage>
</organism>
<name>A0A8C5L5Y1_JACJA</name>
<dbReference type="Proteomes" id="UP000694385">
    <property type="component" value="Unassembled WGS sequence"/>
</dbReference>
<dbReference type="PANTHER" id="PTHR47959:SF1">
    <property type="entry name" value="ATP-DEPENDENT RNA HELICASE DBPA"/>
    <property type="match status" value="1"/>
</dbReference>
<dbReference type="PROSITE" id="PS51194">
    <property type="entry name" value="HELICASE_CTER"/>
    <property type="match status" value="1"/>
</dbReference>
<dbReference type="CDD" id="cd18787">
    <property type="entry name" value="SF2_C_DEAD"/>
    <property type="match status" value="1"/>
</dbReference>
<evidence type="ECO:0000313" key="6">
    <source>
        <dbReference type="Ensembl" id="ENSJJAP00000018269.1"/>
    </source>
</evidence>
<feature type="domain" description="Helicase C-terminal" evidence="5">
    <location>
        <begin position="1"/>
        <end position="141"/>
    </location>
</feature>
<sequence length="206" mass="23176">MKLTRALCFTNSRENSHRLFLLMQAFGGVSVAEFSSRYGPGQRRMVLKQFEQGKIQLLISTDATARGIDVQGVELVINYDAPQYLRTYVHRVGRTARAGKTGQAFTLLLKVQERRFLQMLVEAGVPELVHHEIPSEFLQPLVPRYEMALSQLEKIVKQKMKILEVAASGNRAFSSFSLFLRQGLTVAQGGLELTAILLPLPPECWD</sequence>
<keyword evidence="2" id="KW-0378">Hydrolase</keyword>
<dbReference type="InterPro" id="IPR050079">
    <property type="entry name" value="DEAD_box_RNA_helicase"/>
</dbReference>
<proteinExistence type="predicted"/>